<dbReference type="PATRIC" id="fig|1227457.3.peg.1039"/>
<dbReference type="PANTHER" id="PTHR43198:SF2">
    <property type="entry name" value="SI:CH1073-67J19.1-RELATED"/>
    <property type="match status" value="1"/>
</dbReference>
<dbReference type="PIRSF" id="PIRSF003170">
    <property type="entry name" value="Pet18p"/>
    <property type="match status" value="1"/>
</dbReference>
<dbReference type="Gene3D" id="1.20.910.10">
    <property type="entry name" value="Heme oxygenase-like"/>
    <property type="match status" value="1"/>
</dbReference>
<dbReference type="Proteomes" id="UP000011680">
    <property type="component" value="Unassembled WGS sequence"/>
</dbReference>
<dbReference type="RefSeq" id="WP_007738610.1">
    <property type="nucleotide sequence ID" value="NZ_AOMF01000119.1"/>
</dbReference>
<organism evidence="2 3">
    <name type="scientific">Halococcus thailandensis JCM 13552</name>
    <dbReference type="NCBI Taxonomy" id="1227457"/>
    <lineage>
        <taxon>Archaea</taxon>
        <taxon>Methanobacteriati</taxon>
        <taxon>Methanobacteriota</taxon>
        <taxon>Stenosarchaea group</taxon>
        <taxon>Halobacteria</taxon>
        <taxon>Halobacteriales</taxon>
        <taxon>Halococcaceae</taxon>
        <taxon>Halococcus</taxon>
    </lineage>
</organism>
<dbReference type="GO" id="GO:0005829">
    <property type="term" value="C:cytosol"/>
    <property type="evidence" value="ECO:0007669"/>
    <property type="project" value="TreeGrafter"/>
</dbReference>
<evidence type="ECO:0000313" key="2">
    <source>
        <dbReference type="EMBL" id="EMA55011.1"/>
    </source>
</evidence>
<dbReference type="InterPro" id="IPR050967">
    <property type="entry name" value="Thiamine_Salvage_TenA"/>
</dbReference>
<dbReference type="STRING" id="1227457.C451_05870"/>
<dbReference type="CDD" id="cd19358">
    <property type="entry name" value="TenA_E_Spr0628-like"/>
    <property type="match status" value="1"/>
</dbReference>
<name>M0NAZ9_9EURY</name>
<reference evidence="2 3" key="1">
    <citation type="journal article" date="2014" name="PLoS Genet.">
        <title>Phylogenetically driven sequencing of extremely halophilic archaea reveals strategies for static and dynamic osmo-response.</title>
        <authorList>
            <person name="Becker E.A."/>
            <person name="Seitzer P.M."/>
            <person name="Tritt A."/>
            <person name="Larsen D."/>
            <person name="Krusor M."/>
            <person name="Yao A.I."/>
            <person name="Wu D."/>
            <person name="Madern D."/>
            <person name="Eisen J.A."/>
            <person name="Darling A.E."/>
            <person name="Facciotti M.T."/>
        </authorList>
    </citation>
    <scope>NUCLEOTIDE SEQUENCE [LARGE SCALE GENOMIC DNA]</scope>
    <source>
        <strain evidence="2 3">JCM 13552</strain>
    </source>
</reference>
<dbReference type="AlphaFoldDB" id="M0NAZ9"/>
<protein>
    <submittedName>
        <fullName evidence="2">Transcriptional regulator</fullName>
    </submittedName>
</protein>
<gene>
    <name evidence="2" type="ORF">C451_05870</name>
</gene>
<dbReference type="PANTHER" id="PTHR43198">
    <property type="entry name" value="BIFUNCTIONAL TH2 PROTEIN"/>
    <property type="match status" value="1"/>
</dbReference>
<keyword evidence="3" id="KW-1185">Reference proteome</keyword>
<sequence>MEPSIHEFRLTRETVAPADPDESLSDNEWDDEVFRRYLIQDYAFLETGASVVGYAVGQAHTLDEKAELTDALSVLTGSENDYFERSFDALEVSKTELSDTELTPTMQEFREVMLRAALEGGYEETLAVTLAAEWVYFSWATHVDSQSPSRFYLDEWVEIHANPEFEDYVSWLCDQMDQYGPKLSAERQSRIDTLFRRAVELEAAFFDMAYTAETTDDQAL</sequence>
<dbReference type="InterPro" id="IPR026285">
    <property type="entry name" value="TenA_E"/>
</dbReference>
<dbReference type="eggNOG" id="arCOG01128">
    <property type="taxonomic scope" value="Archaea"/>
</dbReference>
<accession>M0NAZ9</accession>
<dbReference type="InterPro" id="IPR004305">
    <property type="entry name" value="Thiaminase-2/PQQC"/>
</dbReference>
<comment type="caution">
    <text evidence="2">The sequence shown here is derived from an EMBL/GenBank/DDBJ whole genome shotgun (WGS) entry which is preliminary data.</text>
</comment>
<dbReference type="InterPro" id="IPR016084">
    <property type="entry name" value="Haem_Oase-like_multi-hlx"/>
</dbReference>
<evidence type="ECO:0000313" key="3">
    <source>
        <dbReference type="Proteomes" id="UP000011680"/>
    </source>
</evidence>
<dbReference type="SUPFAM" id="SSF48613">
    <property type="entry name" value="Heme oxygenase-like"/>
    <property type="match status" value="1"/>
</dbReference>
<evidence type="ECO:0000259" key="1">
    <source>
        <dbReference type="Pfam" id="PF03070"/>
    </source>
</evidence>
<proteinExistence type="predicted"/>
<dbReference type="OrthoDB" id="196770at2157"/>
<dbReference type="Pfam" id="PF03070">
    <property type="entry name" value="TENA_THI-4"/>
    <property type="match status" value="1"/>
</dbReference>
<dbReference type="EMBL" id="AOMF01000119">
    <property type="protein sequence ID" value="EMA55011.1"/>
    <property type="molecule type" value="Genomic_DNA"/>
</dbReference>
<feature type="domain" description="Thiaminase-2/PQQC" evidence="1">
    <location>
        <begin position="24"/>
        <end position="211"/>
    </location>
</feature>